<evidence type="ECO:0000256" key="4">
    <source>
        <dbReference type="ARBA" id="ARBA00022692"/>
    </source>
</evidence>
<comment type="similarity">
    <text evidence="2">Belongs to the ABC transporter superfamily. ABCB family. Multidrug resistance exporter (TC 3.A.1.201) subfamily.</text>
</comment>
<keyword evidence="7" id="KW-0067">ATP-binding</keyword>
<dbReference type="FunFam" id="3.40.50.300:FF:000205">
    <property type="entry name" value="ABC transporter B family member 4"/>
    <property type="match status" value="2"/>
</dbReference>
<feature type="domain" description="ABC transporter" evidence="13">
    <location>
        <begin position="374"/>
        <end position="610"/>
    </location>
</feature>
<dbReference type="InterPro" id="IPR003593">
    <property type="entry name" value="AAA+_ATPase"/>
</dbReference>
<dbReference type="GO" id="GO:0016887">
    <property type="term" value="F:ATP hydrolysis activity"/>
    <property type="evidence" value="ECO:0007669"/>
    <property type="project" value="InterPro"/>
</dbReference>
<evidence type="ECO:0000256" key="2">
    <source>
        <dbReference type="ARBA" id="ARBA00007577"/>
    </source>
</evidence>
<dbReference type="Pfam" id="PF00664">
    <property type="entry name" value="ABC_membrane"/>
    <property type="match status" value="2"/>
</dbReference>
<keyword evidence="9 12" id="KW-0472">Membrane</keyword>
<feature type="region of interest" description="Disordered" evidence="11">
    <location>
        <begin position="1"/>
        <end position="20"/>
    </location>
</feature>
<keyword evidence="15" id="KW-1185">Reference proteome</keyword>
<evidence type="ECO:0000313" key="15">
    <source>
        <dbReference type="Proteomes" id="UP000087766"/>
    </source>
</evidence>
<name>A0A1S3V5P0_VIGRR</name>
<dbReference type="KEGG" id="vra:106771919"/>
<organism evidence="15 16">
    <name type="scientific">Vigna radiata var. radiata</name>
    <name type="common">Mung bean</name>
    <name type="synonym">Phaseolus aureus</name>
    <dbReference type="NCBI Taxonomy" id="3916"/>
    <lineage>
        <taxon>Eukaryota</taxon>
        <taxon>Viridiplantae</taxon>
        <taxon>Streptophyta</taxon>
        <taxon>Embryophyta</taxon>
        <taxon>Tracheophyta</taxon>
        <taxon>Spermatophyta</taxon>
        <taxon>Magnoliopsida</taxon>
        <taxon>eudicotyledons</taxon>
        <taxon>Gunneridae</taxon>
        <taxon>Pentapetalae</taxon>
        <taxon>rosids</taxon>
        <taxon>fabids</taxon>
        <taxon>Fabales</taxon>
        <taxon>Fabaceae</taxon>
        <taxon>Papilionoideae</taxon>
        <taxon>50 kb inversion clade</taxon>
        <taxon>NPAAA clade</taxon>
        <taxon>indigoferoid/millettioid clade</taxon>
        <taxon>Phaseoleae</taxon>
        <taxon>Vigna</taxon>
    </lineage>
</organism>
<evidence type="ECO:0000256" key="9">
    <source>
        <dbReference type="ARBA" id="ARBA00023136"/>
    </source>
</evidence>
<dbReference type="Pfam" id="PF00005">
    <property type="entry name" value="ABC_tran"/>
    <property type="match status" value="2"/>
</dbReference>
<dbReference type="InterPro" id="IPR011527">
    <property type="entry name" value="ABC1_TM_dom"/>
</dbReference>
<evidence type="ECO:0000256" key="1">
    <source>
        <dbReference type="ARBA" id="ARBA00004651"/>
    </source>
</evidence>
<evidence type="ECO:0000256" key="8">
    <source>
        <dbReference type="ARBA" id="ARBA00022989"/>
    </source>
</evidence>
<feature type="compositionally biased region" description="Low complexity" evidence="11">
    <location>
        <begin position="647"/>
        <end position="658"/>
    </location>
</feature>
<dbReference type="PANTHER" id="PTHR45136:SF2">
    <property type="entry name" value="ABC TRANSPORTER DOMAIN-CONTAINING PROTEIN"/>
    <property type="match status" value="1"/>
</dbReference>
<keyword evidence="3" id="KW-0813">Transport</keyword>
<feature type="transmembrane region" description="Helical" evidence="12">
    <location>
        <begin position="705"/>
        <end position="728"/>
    </location>
</feature>
<accession>A0A1S3V5P0</accession>
<dbReference type="FunFam" id="1.20.1560.10:FF:000126">
    <property type="entry name" value="Putative ABC transporter B family member 8"/>
    <property type="match status" value="1"/>
</dbReference>
<dbReference type="GO" id="GO:0005886">
    <property type="term" value="C:plasma membrane"/>
    <property type="evidence" value="ECO:0007669"/>
    <property type="project" value="UniProtKB-SubCell"/>
</dbReference>
<feature type="transmembrane region" description="Helical" evidence="12">
    <location>
        <begin position="279"/>
        <end position="299"/>
    </location>
</feature>
<dbReference type="SMART" id="SM00382">
    <property type="entry name" value="AAA"/>
    <property type="match status" value="2"/>
</dbReference>
<evidence type="ECO:0000259" key="13">
    <source>
        <dbReference type="PROSITE" id="PS50893"/>
    </source>
</evidence>
<dbReference type="PROSITE" id="PS50929">
    <property type="entry name" value="ABC_TM1F"/>
    <property type="match status" value="2"/>
</dbReference>
<reference evidence="16" key="2">
    <citation type="submission" date="2025-08" db="UniProtKB">
        <authorList>
            <consortium name="RefSeq"/>
        </authorList>
    </citation>
    <scope>IDENTIFICATION</scope>
    <source>
        <tissue evidence="16">Leaf</tissue>
    </source>
</reference>
<dbReference type="CDD" id="cd03249">
    <property type="entry name" value="ABC_MTABC3_MDL1_MDL2"/>
    <property type="match status" value="2"/>
</dbReference>
<dbReference type="CDD" id="cd18577">
    <property type="entry name" value="ABC_6TM_Pgp_ABCB1_D1_like"/>
    <property type="match status" value="1"/>
</dbReference>
<feature type="transmembrane region" description="Helical" evidence="12">
    <location>
        <begin position="819"/>
        <end position="839"/>
    </location>
</feature>
<evidence type="ECO:0000256" key="5">
    <source>
        <dbReference type="ARBA" id="ARBA00022737"/>
    </source>
</evidence>
<keyword evidence="10" id="KW-0325">Glycoprotein</keyword>
<dbReference type="AlphaFoldDB" id="A0A1S3V5P0"/>
<feature type="region of interest" description="Disordered" evidence="11">
    <location>
        <begin position="616"/>
        <end position="665"/>
    </location>
</feature>
<dbReference type="Gene3D" id="3.40.50.300">
    <property type="entry name" value="P-loop containing nucleotide triphosphate hydrolases"/>
    <property type="match status" value="2"/>
</dbReference>
<evidence type="ECO:0000256" key="12">
    <source>
        <dbReference type="SAM" id="Phobius"/>
    </source>
</evidence>
<reference evidence="15" key="1">
    <citation type="journal article" date="2014" name="Nat. Commun.">
        <title>Genome sequence of mungbean and insights into evolution within Vigna species.</title>
        <authorList>
            <person name="Kang Y.J."/>
            <person name="Kim S.K."/>
            <person name="Kim M.Y."/>
            <person name="Lestari P."/>
            <person name="Kim K.H."/>
            <person name="Ha B.K."/>
            <person name="Jun T.H."/>
            <person name="Hwang W.J."/>
            <person name="Lee T."/>
            <person name="Lee J."/>
            <person name="Shim S."/>
            <person name="Yoon M.Y."/>
            <person name="Jang Y.E."/>
            <person name="Han K.S."/>
            <person name="Taeprayoon P."/>
            <person name="Yoon N."/>
            <person name="Somta P."/>
            <person name="Tanya P."/>
            <person name="Kim K.S."/>
            <person name="Gwag J.G."/>
            <person name="Moon J.K."/>
            <person name="Lee Y.H."/>
            <person name="Park B.S."/>
            <person name="Bombarely A."/>
            <person name="Doyle J.J."/>
            <person name="Jackson S.A."/>
            <person name="Schafleitner R."/>
            <person name="Srinives P."/>
            <person name="Varshney R.K."/>
            <person name="Lee S.H."/>
        </authorList>
    </citation>
    <scope>NUCLEOTIDE SEQUENCE [LARGE SCALE GENOMIC DNA]</scope>
    <source>
        <strain evidence="15">cv. VC1973A</strain>
    </source>
</reference>
<keyword evidence="6" id="KW-0547">Nucleotide-binding</keyword>
<evidence type="ECO:0000256" key="10">
    <source>
        <dbReference type="ARBA" id="ARBA00023180"/>
    </source>
</evidence>
<evidence type="ECO:0000313" key="16">
    <source>
        <dbReference type="RefSeq" id="XP_014513459.1"/>
    </source>
</evidence>
<evidence type="ECO:0000259" key="14">
    <source>
        <dbReference type="PROSITE" id="PS50929"/>
    </source>
</evidence>
<dbReference type="Gene3D" id="1.20.1560.10">
    <property type="entry name" value="ABC transporter type 1, transmembrane domain"/>
    <property type="match status" value="1"/>
</dbReference>
<feature type="domain" description="ABC transmembrane type-1" evidence="14">
    <location>
        <begin position="705"/>
        <end position="986"/>
    </location>
</feature>
<proteinExistence type="inferred from homology"/>
<feature type="transmembrane region" description="Helical" evidence="12">
    <location>
        <begin position="740"/>
        <end position="758"/>
    </location>
</feature>
<keyword evidence="8 12" id="KW-1133">Transmembrane helix</keyword>
<dbReference type="InterPro" id="IPR027417">
    <property type="entry name" value="P-loop_NTPase"/>
</dbReference>
<dbReference type="PROSITE" id="PS00211">
    <property type="entry name" value="ABC_TRANSPORTER_1"/>
    <property type="match status" value="2"/>
</dbReference>
<dbReference type="InterPro" id="IPR003439">
    <property type="entry name" value="ABC_transporter-like_ATP-bd"/>
</dbReference>
<feature type="transmembrane region" description="Helical" evidence="12">
    <location>
        <begin position="845"/>
        <end position="864"/>
    </location>
</feature>
<gene>
    <name evidence="16" type="primary">LOC106771919</name>
</gene>
<keyword evidence="4 12" id="KW-0812">Transmembrane</keyword>
<comment type="subcellular location">
    <subcellularLocation>
        <location evidence="1">Cell membrane</location>
        <topology evidence="1">Multi-pass membrane protein</topology>
    </subcellularLocation>
</comment>
<dbReference type="Proteomes" id="UP000087766">
    <property type="component" value="Chromosome 1"/>
</dbReference>
<feature type="domain" description="ABC transmembrane type-1" evidence="14">
    <location>
        <begin position="50"/>
        <end position="339"/>
    </location>
</feature>
<evidence type="ECO:0000256" key="3">
    <source>
        <dbReference type="ARBA" id="ARBA00022448"/>
    </source>
</evidence>
<evidence type="ECO:0000256" key="6">
    <source>
        <dbReference type="ARBA" id="ARBA00022741"/>
    </source>
</evidence>
<dbReference type="SUPFAM" id="SSF90123">
    <property type="entry name" value="ABC transporter transmembrane region"/>
    <property type="match status" value="2"/>
</dbReference>
<sequence>MGGGSDSADNGDRGDADHNNSISMVVKNKKSGSIRSIFMHADGLDMFLMIFGLIGAIGDGLGTPLVLFITSKIMNNIGNFSGGIDSTFLHTINKNALVLLYLACGSFVACFLEGYCWTRTGERQAARMRVRYLKAVLRQEVAYFDLHVSSTSEVITSVSNDSLVIQDVISEKVPNFLMNASMFVGSYIVGFALLWRLTLVGFPFVVLLVIPGFMYGRTLMGLASKMREEYEKAGTVAEQAISSIRTVYSFVGESKTIDAFSNALQGSVKLGLRQGLAKGIAIGSNGVVFAIWAFISYYGSRMVMYHGAKGGTVFAVGAAIALGGLALGAGLSNVKYLSEASTAGERIMEVIKRVPKTDSDNMGGEILEDVCGEVEFEDVKFVYPSRPDSVILKEFSLRVPAGKTVALVGGSGSGKSTVISLLQRFYDPVEGEIRVDGVAIHRLQLKWLRSQMGLVSQEPALFATTIKENILFGREDATEEEILQAAKASNAHNFISQLPEGYHTQVGERGIQMSGGQKQRIAIARAVIKKPRILLLDEATSALDSESERVVQEALDKAAVGRTTIIIAHRLSTIRNADVIAVVQSGKIMEMGSHHELIQNDNGLYTSLVRLQQAKDEREDTPFHPLPPPSSLSSSSISNKDNHNTSSRRLSLVSRSSSANSIPRGDDVVEDVVEEDMKLPLPSFRRLLAMNIPEWKQACMGCLNAVLFGAVQPVYAFSMGSMISVYFLPDHGEIKEKTRIYSLCFLGLAVFSLVVNILQHYNFAYMGEYLTKRIRERMLSKILTFEVGWFDQDENSTGAVCSRLAKEANVVRSLVGDRMALVVQTISAVVIAFTMGLVIAWRLAIVMIAVQPIIIACFYTRRVLLKSMSSKAIKAQDESSKIAAEAVSNLRTITAFSSQERILKMLEKAQEGPSHESIRQSWFAGVGLACSQSLTFCTWALDFWYGGKLVFKGIISGKALFETFMILVSTGRVIADAGSMTNDLAKGSDAVGSVFAILDRYTKIEPDDETDGHKPEKLTGKIELHDVHFAYPARPNVMIFQGFSIRIDAGKSTALVGQSGSGKSTIIGLIERFYDPLKGIVTIDGRDIKQYHLRSLRKHIGLVSQEPTLFAGSIRENIAYGACDKVDESEIIEAARAANAHDFIASLKDGYETWCGDRGVQLSGGQKQRIAIARAILKNPEVLLLDEATSALDSQSEKLVQDALDRVMVGRTSVVVAHRLSTIQNCDQIAVLDKGKVVEKGTHSSLLAQGPSGAYYSLVSLQRRPTKHEG</sequence>
<feature type="transmembrane region" description="Helical" evidence="12">
    <location>
        <begin position="98"/>
        <end position="118"/>
    </location>
</feature>
<dbReference type="GeneID" id="106771919"/>
<feature type="transmembrane region" description="Helical" evidence="12">
    <location>
        <begin position="37"/>
        <end position="58"/>
    </location>
</feature>
<evidence type="ECO:0000256" key="7">
    <source>
        <dbReference type="ARBA" id="ARBA00022840"/>
    </source>
</evidence>
<keyword evidence="5" id="KW-0677">Repeat</keyword>
<dbReference type="PANTHER" id="PTHR45136">
    <property type="entry name" value="ABC TRANSPORTER DOMAIN-CONTAINING PROTEIN"/>
    <property type="match status" value="1"/>
</dbReference>
<dbReference type="OrthoDB" id="6500128at2759"/>
<dbReference type="SUPFAM" id="SSF52540">
    <property type="entry name" value="P-loop containing nucleoside triphosphate hydrolases"/>
    <property type="match status" value="2"/>
</dbReference>
<dbReference type="InterPro" id="IPR017871">
    <property type="entry name" value="ABC_transporter-like_CS"/>
</dbReference>
<dbReference type="FunFam" id="1.20.1560.10:FF:000029">
    <property type="entry name" value="ABC transporter B family member 1"/>
    <property type="match status" value="1"/>
</dbReference>
<dbReference type="GO" id="GO:0005524">
    <property type="term" value="F:ATP binding"/>
    <property type="evidence" value="ECO:0007669"/>
    <property type="project" value="UniProtKB-KW"/>
</dbReference>
<dbReference type="RefSeq" id="XP_014513459.1">
    <property type="nucleotide sequence ID" value="XM_014657973.2"/>
</dbReference>
<evidence type="ECO:0000256" key="11">
    <source>
        <dbReference type="SAM" id="MobiDB-lite"/>
    </source>
</evidence>
<feature type="transmembrane region" description="Helical" evidence="12">
    <location>
        <begin position="311"/>
        <end position="331"/>
    </location>
</feature>
<feature type="domain" description="ABC transporter" evidence="13">
    <location>
        <begin position="1022"/>
        <end position="1259"/>
    </location>
</feature>
<dbReference type="InterPro" id="IPR036640">
    <property type="entry name" value="ABC1_TM_sf"/>
</dbReference>
<dbReference type="PROSITE" id="PS50893">
    <property type="entry name" value="ABC_TRANSPORTER_2"/>
    <property type="match status" value="2"/>
</dbReference>
<dbReference type="CDD" id="cd18578">
    <property type="entry name" value="ABC_6TM_Pgp_ABCB1_D2_like"/>
    <property type="match status" value="1"/>
</dbReference>
<protein>
    <submittedName>
        <fullName evidence="16">ABC transporter B family member 15-like</fullName>
    </submittedName>
</protein>
<dbReference type="GO" id="GO:0140359">
    <property type="term" value="F:ABC-type transporter activity"/>
    <property type="evidence" value="ECO:0007669"/>
    <property type="project" value="InterPro"/>
</dbReference>